<dbReference type="KEGG" id="mbr:MONBRDRAFT_25828"/>
<dbReference type="InterPro" id="IPR000719">
    <property type="entry name" value="Prot_kinase_dom"/>
</dbReference>
<evidence type="ECO:0000313" key="7">
    <source>
        <dbReference type="Proteomes" id="UP000001357"/>
    </source>
</evidence>
<dbReference type="Gene3D" id="1.10.510.10">
    <property type="entry name" value="Transferase(Phosphotransferase) domain 1"/>
    <property type="match status" value="1"/>
</dbReference>
<dbReference type="FunFam" id="1.10.510.10:FF:002744">
    <property type="match status" value="1"/>
</dbReference>
<dbReference type="PROSITE" id="PS50195">
    <property type="entry name" value="PX"/>
    <property type="match status" value="1"/>
</dbReference>
<dbReference type="PANTHER" id="PTHR22999:SF23">
    <property type="entry name" value="SORTING NEXIN-16"/>
    <property type="match status" value="1"/>
</dbReference>
<proteinExistence type="predicted"/>
<feature type="signal peptide" evidence="4">
    <location>
        <begin position="1"/>
        <end position="22"/>
    </location>
</feature>
<feature type="region of interest" description="Disordered" evidence="3">
    <location>
        <begin position="537"/>
        <end position="590"/>
    </location>
</feature>
<dbReference type="InParanoid" id="A9V0J8"/>
<dbReference type="GO" id="GO:0005524">
    <property type="term" value="F:ATP binding"/>
    <property type="evidence" value="ECO:0007669"/>
    <property type="project" value="InterPro"/>
</dbReference>
<dbReference type="GeneID" id="5891364"/>
<evidence type="ECO:0000313" key="6">
    <source>
        <dbReference type="EMBL" id="EDQ89164.1"/>
    </source>
</evidence>
<reference evidence="6 7" key="1">
    <citation type="journal article" date="2008" name="Nature">
        <title>The genome of the choanoflagellate Monosiga brevicollis and the origin of metazoans.</title>
        <authorList>
            <consortium name="JGI Sequencing"/>
            <person name="King N."/>
            <person name="Westbrook M.J."/>
            <person name="Young S.L."/>
            <person name="Kuo A."/>
            <person name="Abedin M."/>
            <person name="Chapman J."/>
            <person name="Fairclough S."/>
            <person name="Hellsten U."/>
            <person name="Isogai Y."/>
            <person name="Letunic I."/>
            <person name="Marr M."/>
            <person name="Pincus D."/>
            <person name="Putnam N."/>
            <person name="Rokas A."/>
            <person name="Wright K.J."/>
            <person name="Zuzow R."/>
            <person name="Dirks W."/>
            <person name="Good M."/>
            <person name="Goodstein D."/>
            <person name="Lemons D."/>
            <person name="Li W."/>
            <person name="Lyons J.B."/>
            <person name="Morris A."/>
            <person name="Nichols S."/>
            <person name="Richter D.J."/>
            <person name="Salamov A."/>
            <person name="Bork P."/>
            <person name="Lim W.A."/>
            <person name="Manning G."/>
            <person name="Miller W.T."/>
            <person name="McGinnis W."/>
            <person name="Shapiro H."/>
            <person name="Tjian R."/>
            <person name="Grigoriev I.V."/>
            <person name="Rokhsar D."/>
        </authorList>
    </citation>
    <scope>NUCLEOTIDE SEQUENCE [LARGE SCALE GENOMIC DNA]</scope>
    <source>
        <strain evidence="7">MX1 / ATCC 50154</strain>
    </source>
</reference>
<evidence type="ECO:0000256" key="3">
    <source>
        <dbReference type="SAM" id="MobiDB-lite"/>
    </source>
</evidence>
<feature type="domain" description="PX" evidence="5">
    <location>
        <begin position="91"/>
        <end position="203"/>
    </location>
</feature>
<dbReference type="GO" id="GO:0035091">
    <property type="term" value="F:phosphatidylinositol binding"/>
    <property type="evidence" value="ECO:0007669"/>
    <property type="project" value="InterPro"/>
</dbReference>
<sequence length="590" mass="65131">MFIVFDVLPLALALCFFGRSVSLDVSAVSVSLSLSKKEKFSECVFVCVCASGGQAKSIKKCTTHTSARLDDGGVMAAPSGTTATGAAAATDPDVTDGLDVTIVSHQDQGHIVYLIETTVGVLGESYQAPHRYSDFVALAAHVTALTNVDIPLPPKRFMGNKTAAVIEERKRALEGMLQTLARHPILRHDMAVRQFLLPTLVSDHLADENMRGVSLFFRSNPNWLRQQDTPLVGWRVAKEFVLVQTQGYATQDSQGPKYLAWRCLTPLGLVFRTPTFTQTRVGGHPHVEAGALASALKYLAGISHPFIAPAIFGGIHEASGLNAVVVRNLYPKGSIRDHVCKNKNPQESFVKKYCCTKYKPFDERRTKLYGRQILEAISFCHAKNIPLGHIHSGNIMVVSDQLVHLTDIETGILGISGFYDGHVKQLKKVNTLERRDVYCFGHVLFEMVFGRPLGQLTLDEALPSGPHKEILELLLSPRGVRSLPTVSQLLAMPYFKDVNLGAVERGSFKLSARVRDALASAQTSAHQVLREQQAQLMARKRQDEQVRDEEKRSRQRDRELSRQVRTNNGSSFSKRGLKKAETNDRSGPLL</sequence>
<dbReference type="OMA" id="VIMAGHT"/>
<dbReference type="SUPFAM" id="SSF64268">
    <property type="entry name" value="PX domain"/>
    <property type="match status" value="1"/>
</dbReference>
<dbReference type="InterPro" id="IPR011009">
    <property type="entry name" value="Kinase-like_dom_sf"/>
</dbReference>
<dbReference type="EMBL" id="CH991552">
    <property type="protein sequence ID" value="EDQ89164.1"/>
    <property type="molecule type" value="Genomic_DNA"/>
</dbReference>
<keyword evidence="2" id="KW-0963">Cytoplasm</keyword>
<feature type="compositionally biased region" description="Polar residues" evidence="3">
    <location>
        <begin position="563"/>
        <end position="573"/>
    </location>
</feature>
<evidence type="ECO:0000256" key="2">
    <source>
        <dbReference type="ARBA" id="ARBA00022490"/>
    </source>
</evidence>
<dbReference type="SMART" id="SM00220">
    <property type="entry name" value="S_TKc"/>
    <property type="match status" value="1"/>
</dbReference>
<dbReference type="SUPFAM" id="SSF56112">
    <property type="entry name" value="Protein kinase-like (PK-like)"/>
    <property type="match status" value="1"/>
</dbReference>
<name>A9V0J8_MONBE</name>
<keyword evidence="4" id="KW-0732">Signal</keyword>
<dbReference type="SMART" id="SM00312">
    <property type="entry name" value="PX"/>
    <property type="match status" value="1"/>
</dbReference>
<dbReference type="InterPro" id="IPR036871">
    <property type="entry name" value="PX_dom_sf"/>
</dbReference>
<gene>
    <name evidence="6" type="ORF">MONBRDRAFT_25828</name>
</gene>
<dbReference type="CDD" id="cd06093">
    <property type="entry name" value="PX_domain"/>
    <property type="match status" value="1"/>
</dbReference>
<dbReference type="RefSeq" id="XP_001746269.1">
    <property type="nucleotide sequence ID" value="XM_001746217.1"/>
</dbReference>
<evidence type="ECO:0000256" key="4">
    <source>
        <dbReference type="SAM" id="SignalP"/>
    </source>
</evidence>
<dbReference type="GO" id="GO:0004672">
    <property type="term" value="F:protein kinase activity"/>
    <property type="evidence" value="ECO:0007669"/>
    <property type="project" value="InterPro"/>
</dbReference>
<evidence type="ECO:0000259" key="5">
    <source>
        <dbReference type="PROSITE" id="PS50195"/>
    </source>
</evidence>
<dbReference type="GO" id="GO:0005737">
    <property type="term" value="C:cytoplasm"/>
    <property type="evidence" value="ECO:0007669"/>
    <property type="project" value="UniProtKB-SubCell"/>
</dbReference>
<dbReference type="Proteomes" id="UP000001357">
    <property type="component" value="Unassembled WGS sequence"/>
</dbReference>
<feature type="chain" id="PRO_5002742523" description="PX domain-containing protein" evidence="4">
    <location>
        <begin position="23"/>
        <end position="590"/>
    </location>
</feature>
<dbReference type="Gene3D" id="3.30.1520.10">
    <property type="entry name" value="Phox-like domain"/>
    <property type="match status" value="1"/>
</dbReference>
<keyword evidence="7" id="KW-1185">Reference proteome</keyword>
<dbReference type="Pfam" id="PF00787">
    <property type="entry name" value="PX"/>
    <property type="match status" value="1"/>
</dbReference>
<dbReference type="eggNOG" id="ENOG502R2VY">
    <property type="taxonomic scope" value="Eukaryota"/>
</dbReference>
<accession>A9V0J8</accession>
<organism evidence="6 7">
    <name type="scientific">Monosiga brevicollis</name>
    <name type="common">Choanoflagellate</name>
    <dbReference type="NCBI Taxonomy" id="81824"/>
    <lineage>
        <taxon>Eukaryota</taxon>
        <taxon>Choanoflagellata</taxon>
        <taxon>Craspedida</taxon>
        <taxon>Salpingoecidae</taxon>
        <taxon>Monosiga</taxon>
    </lineage>
</organism>
<dbReference type="AlphaFoldDB" id="A9V0J8"/>
<evidence type="ECO:0000256" key="1">
    <source>
        <dbReference type="ARBA" id="ARBA00004496"/>
    </source>
</evidence>
<dbReference type="PANTHER" id="PTHR22999">
    <property type="entry name" value="PX SERINE/THREONINE KINASE PXK"/>
    <property type="match status" value="1"/>
</dbReference>
<protein>
    <recommendedName>
        <fullName evidence="5">PX domain-containing protein</fullName>
    </recommendedName>
</protein>
<dbReference type="FunCoup" id="A9V0J8">
    <property type="interactions" value="580"/>
</dbReference>
<dbReference type="InterPro" id="IPR051837">
    <property type="entry name" value="SortingNexin/PXDomain-PKLike"/>
</dbReference>
<dbReference type="InterPro" id="IPR001683">
    <property type="entry name" value="PX_dom"/>
</dbReference>
<feature type="compositionally biased region" description="Basic and acidic residues" evidence="3">
    <location>
        <begin position="540"/>
        <end position="562"/>
    </location>
</feature>
<comment type="subcellular location">
    <subcellularLocation>
        <location evidence="1">Cytoplasm</location>
    </subcellularLocation>
</comment>